<dbReference type="SUPFAM" id="SSF48452">
    <property type="entry name" value="TPR-like"/>
    <property type="match status" value="1"/>
</dbReference>
<dbReference type="Proteomes" id="UP000532440">
    <property type="component" value="Unassembled WGS sequence"/>
</dbReference>
<evidence type="ECO:0000313" key="6">
    <source>
        <dbReference type="Proteomes" id="UP000532440"/>
    </source>
</evidence>
<dbReference type="PANTHER" id="PTHR16263">
    <property type="entry name" value="TETRATRICOPEPTIDE REPEAT PROTEIN 38"/>
    <property type="match status" value="1"/>
</dbReference>
<dbReference type="InterPro" id="IPR011990">
    <property type="entry name" value="TPR-like_helical_dom_sf"/>
</dbReference>
<evidence type="ECO:0000256" key="3">
    <source>
        <dbReference type="ARBA" id="ARBA00022737"/>
    </source>
</evidence>
<name>A0A7W8HHI3_9BURK</name>
<dbReference type="Gene3D" id="1.25.40.10">
    <property type="entry name" value="Tetratricopeptide repeat domain"/>
    <property type="match status" value="1"/>
</dbReference>
<keyword evidence="6" id="KW-1185">Reference proteome</keyword>
<keyword evidence="4" id="KW-0802">TPR repeat</keyword>
<protein>
    <recommendedName>
        <fullName evidence="2">Tetratricopeptide repeat protein 38</fullName>
    </recommendedName>
</protein>
<evidence type="ECO:0000256" key="1">
    <source>
        <dbReference type="ARBA" id="ARBA00005857"/>
    </source>
</evidence>
<dbReference type="CDD" id="cd05804">
    <property type="entry name" value="StaR_like"/>
    <property type="match status" value="1"/>
</dbReference>
<keyword evidence="3" id="KW-0677">Repeat</keyword>
<dbReference type="InterPro" id="IPR033891">
    <property type="entry name" value="TTC38"/>
</dbReference>
<dbReference type="AlphaFoldDB" id="A0A7W8HHI3"/>
<sequence length="454" mass="49701">MATPLPRHEDPRGDPVACSRSSAIEPCERGLWRLVSFVGDPLADFDAALALDPDCAMAHLARADAHLLLAERASLPAVRESLASAAALLPRAGPREHRHHAAASLAAAGRWSDARLAWEALLVEHPRDLLALFCAHMTDFYCGDASNLCLRVARVMPHWDASVSGWSYVLGMHAFGLEECHRYEEAESAGRAALALQPRDPWAVHAVAHVMEMEGRHEEGVDWLRAREPDWAPNNGLAYHNWWHLALFHLEDLDTDAALAIYDKHLPVLLGELVLQRVDQTALLWRLKLMGCEVGDRWEAVADGWEAGLEQEAGFYAFNDAHAALAFIATGRDAPLARLREAMAAQGRRTGRSAGDLPAMQREVGLPLVDALVDQRDGRHRKAAWELFLLRDRAPRFGGSHAQRDLISQTLLACAVGSGDAGLATHMAQERLASKPGTPLTGYWMGAARSAGVH</sequence>
<accession>A0A7W8HHI3</accession>
<comment type="similarity">
    <text evidence="1">Belongs to the TTC38 family.</text>
</comment>
<reference evidence="5 6" key="1">
    <citation type="submission" date="2020-08" db="EMBL/GenBank/DDBJ databases">
        <title>Genomic Encyclopedia of Type Strains, Phase IV (KMG-IV): sequencing the most valuable type-strain genomes for metagenomic binning, comparative biology and taxonomic classification.</title>
        <authorList>
            <person name="Goeker M."/>
        </authorList>
    </citation>
    <scope>NUCLEOTIDE SEQUENCE [LARGE SCALE GENOMIC DNA]</scope>
    <source>
        <strain evidence="5 6">DSM 29781</strain>
    </source>
</reference>
<proteinExistence type="inferred from homology"/>
<dbReference type="PANTHER" id="PTHR16263:SF4">
    <property type="entry name" value="TETRATRICOPEPTIDE REPEAT PROTEIN 38"/>
    <property type="match status" value="1"/>
</dbReference>
<dbReference type="RefSeq" id="WP_183966053.1">
    <property type="nucleotide sequence ID" value="NZ_BAABEW010000001.1"/>
</dbReference>
<gene>
    <name evidence="5" type="ORF">HNQ70_001576</name>
</gene>
<evidence type="ECO:0000256" key="4">
    <source>
        <dbReference type="ARBA" id="ARBA00022803"/>
    </source>
</evidence>
<evidence type="ECO:0000313" key="5">
    <source>
        <dbReference type="EMBL" id="MBB5271566.1"/>
    </source>
</evidence>
<evidence type="ECO:0000256" key="2">
    <source>
        <dbReference type="ARBA" id="ARBA00019992"/>
    </source>
</evidence>
<comment type="caution">
    <text evidence="5">The sequence shown here is derived from an EMBL/GenBank/DDBJ whole genome shotgun (WGS) entry which is preliminary data.</text>
</comment>
<dbReference type="EMBL" id="JACHGB010000003">
    <property type="protein sequence ID" value="MBB5271566.1"/>
    <property type="molecule type" value="Genomic_DNA"/>
</dbReference>
<organism evidence="5 6">
    <name type="scientific">Quisquiliibacterium transsilvanicum</name>
    <dbReference type="NCBI Taxonomy" id="1549638"/>
    <lineage>
        <taxon>Bacteria</taxon>
        <taxon>Pseudomonadati</taxon>
        <taxon>Pseudomonadota</taxon>
        <taxon>Betaproteobacteria</taxon>
        <taxon>Burkholderiales</taxon>
        <taxon>Burkholderiaceae</taxon>
        <taxon>Quisquiliibacterium</taxon>
    </lineage>
</organism>